<feature type="active site" description="Nucleophile" evidence="9">
    <location>
        <position position="287"/>
    </location>
</feature>
<dbReference type="NCBIfam" id="TIGR00401">
    <property type="entry name" value="msrA"/>
    <property type="match status" value="1"/>
</dbReference>
<evidence type="ECO:0000256" key="4">
    <source>
        <dbReference type="ARBA" id="ARBA00023268"/>
    </source>
</evidence>
<dbReference type="HAMAP" id="MF_01400">
    <property type="entry name" value="MsrB"/>
    <property type="match status" value="1"/>
</dbReference>
<dbReference type="RefSeq" id="WP_249280886.1">
    <property type="nucleotide sequence ID" value="NZ_JACRSS010000006.1"/>
</dbReference>
<comment type="similarity">
    <text evidence="10">Belongs to the MsrA Met sulfoxide reductase family.</text>
</comment>
<dbReference type="HAMAP" id="MF_01401">
    <property type="entry name" value="MsrA"/>
    <property type="match status" value="1"/>
</dbReference>
<dbReference type="InterPro" id="IPR036509">
    <property type="entry name" value="Met_Sox_Rdtase_MsrA_sf"/>
</dbReference>
<dbReference type="Proteomes" id="UP000617951">
    <property type="component" value="Unassembled WGS sequence"/>
</dbReference>
<comment type="catalytic activity">
    <reaction evidence="8 10">
        <text>[thioredoxin]-disulfide + L-methionine + H2O = L-methionine (S)-S-oxide + [thioredoxin]-dithiol</text>
        <dbReference type="Rhea" id="RHEA:19993"/>
        <dbReference type="Rhea" id="RHEA-COMP:10698"/>
        <dbReference type="Rhea" id="RHEA-COMP:10700"/>
        <dbReference type="ChEBI" id="CHEBI:15377"/>
        <dbReference type="ChEBI" id="CHEBI:29950"/>
        <dbReference type="ChEBI" id="CHEBI:50058"/>
        <dbReference type="ChEBI" id="CHEBI:57844"/>
        <dbReference type="ChEBI" id="CHEBI:58772"/>
        <dbReference type="EC" id="1.8.4.11"/>
    </reaction>
</comment>
<comment type="similarity">
    <text evidence="9">Belongs to the MsrB Met sulfoxide reductase family.</text>
</comment>
<comment type="catalytic activity">
    <reaction evidence="7 9">
        <text>L-methionyl-[protein] + [thioredoxin]-disulfide + H2O = L-methionyl-(R)-S-oxide-[protein] + [thioredoxin]-dithiol</text>
        <dbReference type="Rhea" id="RHEA:24164"/>
        <dbReference type="Rhea" id="RHEA-COMP:10698"/>
        <dbReference type="Rhea" id="RHEA-COMP:10700"/>
        <dbReference type="Rhea" id="RHEA-COMP:12313"/>
        <dbReference type="Rhea" id="RHEA-COMP:12314"/>
        <dbReference type="ChEBI" id="CHEBI:15377"/>
        <dbReference type="ChEBI" id="CHEBI:16044"/>
        <dbReference type="ChEBI" id="CHEBI:29950"/>
        <dbReference type="ChEBI" id="CHEBI:45764"/>
        <dbReference type="ChEBI" id="CHEBI:50058"/>
        <dbReference type="EC" id="1.8.4.12"/>
    </reaction>
</comment>
<evidence type="ECO:0000256" key="5">
    <source>
        <dbReference type="ARBA" id="ARBA00024679"/>
    </source>
</evidence>
<evidence type="ECO:0000256" key="1">
    <source>
        <dbReference type="ARBA" id="ARBA00008076"/>
    </source>
</evidence>
<dbReference type="GO" id="GO:0008113">
    <property type="term" value="F:peptide-methionine (S)-S-oxide reductase activity"/>
    <property type="evidence" value="ECO:0007669"/>
    <property type="project" value="UniProtKB-UniRule"/>
</dbReference>
<organism evidence="12 13">
    <name type="scientific">Guopingia tenuis</name>
    <dbReference type="NCBI Taxonomy" id="2763656"/>
    <lineage>
        <taxon>Bacteria</taxon>
        <taxon>Bacillati</taxon>
        <taxon>Bacillota</taxon>
        <taxon>Clostridia</taxon>
        <taxon>Christensenellales</taxon>
        <taxon>Christensenellaceae</taxon>
        <taxon>Guopingia</taxon>
    </lineage>
</organism>
<evidence type="ECO:0000256" key="10">
    <source>
        <dbReference type="HAMAP-Rule" id="MF_01401"/>
    </source>
</evidence>
<dbReference type="Gene3D" id="3.30.1060.10">
    <property type="entry name" value="Peptide methionine sulphoxide reductase MsrA"/>
    <property type="match status" value="1"/>
</dbReference>
<sequence>MKNREIYFAGGCFWGVEEYFSGVPGVLRTQTGYANGHQAHPTYEAVCTGKTGHAETVRVEYQPETIGLEQLLELFFAVIDPVSVNRQGPDIGPQYRTGIFYTDTEDAPVILAALQRLQSRQDRPLAVEAGPLLCFYPAEEYHQGYLKKHPYGYCHISREAMEQAKKGGGSAQKTREQLRRELTPLQYEVTQNGGTEPPFQNEYWDCWEPGIYVDITTGEPLFSSRDKFDAGCGWPSFTRPIAEDRIQEKEDTRLGMVRTEVKSKKGQAHLGHVFPDGPAAQGGKRYCINSASLRFIPRDQMEREGYGKDLSLWEEG</sequence>
<dbReference type="GO" id="GO:0033743">
    <property type="term" value="F:peptide-methionine (R)-S-oxide reductase activity"/>
    <property type="evidence" value="ECO:0007669"/>
    <property type="project" value="UniProtKB-UniRule"/>
</dbReference>
<comment type="caution">
    <text evidence="9">Lacks conserved residue(s) required for the propagation of feature annotation.</text>
</comment>
<feature type="active site" evidence="10">
    <location>
        <position position="12"/>
    </location>
</feature>
<dbReference type="FunFam" id="2.170.150.20:FF:000003">
    <property type="entry name" value="Peptide methionine sulfoxide reductase MsrB"/>
    <property type="match status" value="1"/>
</dbReference>
<dbReference type="EC" id="1.8.4.12" evidence="9"/>
<evidence type="ECO:0000313" key="12">
    <source>
        <dbReference type="EMBL" id="MBC8539291.1"/>
    </source>
</evidence>
<feature type="domain" description="MsrB" evidence="11">
    <location>
        <begin position="175"/>
        <end position="298"/>
    </location>
</feature>
<reference evidence="12" key="1">
    <citation type="submission" date="2020-08" db="EMBL/GenBank/DDBJ databases">
        <title>Genome public.</title>
        <authorList>
            <person name="Liu C."/>
            <person name="Sun Q."/>
        </authorList>
    </citation>
    <scope>NUCLEOTIDE SEQUENCE</scope>
    <source>
        <strain evidence="12">NSJ-63</strain>
    </source>
</reference>
<dbReference type="SUPFAM" id="SSF55068">
    <property type="entry name" value="Peptide methionine sulfoxide reductase"/>
    <property type="match status" value="1"/>
</dbReference>
<gene>
    <name evidence="9 12" type="primary">msrB</name>
    <name evidence="10" type="synonym">msrA</name>
    <name evidence="12" type="ORF">H8693_10175</name>
</gene>
<comment type="catalytic activity">
    <reaction evidence="6 10">
        <text>L-methionyl-[protein] + [thioredoxin]-disulfide + H2O = L-methionyl-(S)-S-oxide-[protein] + [thioredoxin]-dithiol</text>
        <dbReference type="Rhea" id="RHEA:14217"/>
        <dbReference type="Rhea" id="RHEA-COMP:10698"/>
        <dbReference type="Rhea" id="RHEA-COMP:10700"/>
        <dbReference type="Rhea" id="RHEA-COMP:12313"/>
        <dbReference type="Rhea" id="RHEA-COMP:12315"/>
        <dbReference type="ChEBI" id="CHEBI:15377"/>
        <dbReference type="ChEBI" id="CHEBI:16044"/>
        <dbReference type="ChEBI" id="CHEBI:29950"/>
        <dbReference type="ChEBI" id="CHEBI:44120"/>
        <dbReference type="ChEBI" id="CHEBI:50058"/>
        <dbReference type="EC" id="1.8.4.11"/>
    </reaction>
</comment>
<dbReference type="InterPro" id="IPR002579">
    <property type="entry name" value="Met_Sox_Rdtase_MsrB_dom"/>
</dbReference>
<dbReference type="Gene3D" id="2.170.150.20">
    <property type="entry name" value="Peptide methionine sulfoxide reductase"/>
    <property type="match status" value="1"/>
</dbReference>
<dbReference type="InterPro" id="IPR011057">
    <property type="entry name" value="Mss4-like_sf"/>
</dbReference>
<dbReference type="GO" id="GO:0030091">
    <property type="term" value="P:protein repair"/>
    <property type="evidence" value="ECO:0007669"/>
    <property type="project" value="InterPro"/>
</dbReference>
<evidence type="ECO:0000256" key="7">
    <source>
        <dbReference type="ARBA" id="ARBA00048488"/>
    </source>
</evidence>
<evidence type="ECO:0000256" key="6">
    <source>
        <dbReference type="ARBA" id="ARBA00047806"/>
    </source>
</evidence>
<evidence type="ECO:0000259" key="11">
    <source>
        <dbReference type="PROSITE" id="PS51790"/>
    </source>
</evidence>
<evidence type="ECO:0000256" key="8">
    <source>
        <dbReference type="ARBA" id="ARBA00048782"/>
    </source>
</evidence>
<keyword evidence="13" id="KW-1185">Reference proteome</keyword>
<evidence type="ECO:0000256" key="9">
    <source>
        <dbReference type="HAMAP-Rule" id="MF_01400"/>
    </source>
</evidence>
<dbReference type="Pfam" id="PF01625">
    <property type="entry name" value="PMSR"/>
    <property type="match status" value="1"/>
</dbReference>
<dbReference type="EMBL" id="JACRSS010000006">
    <property type="protein sequence ID" value="MBC8539291.1"/>
    <property type="molecule type" value="Genomic_DNA"/>
</dbReference>
<evidence type="ECO:0000313" key="13">
    <source>
        <dbReference type="Proteomes" id="UP000617951"/>
    </source>
</evidence>
<comment type="function">
    <text evidence="5 10">Has an important function as a repair enzyme for proteins that have been inactivated by oxidation. Catalyzes the reversible oxidation-reduction of methionine sulfoxide in proteins to methionine.</text>
</comment>
<dbReference type="AlphaFoldDB" id="A0A926DK35"/>
<proteinExistence type="inferred from homology"/>
<dbReference type="PANTHER" id="PTHR10173:SF59">
    <property type="entry name" value="PEPTIDE METHIONINE SULFOXIDE REDUCTASE MSRA_MSRB"/>
    <property type="match status" value="1"/>
</dbReference>
<dbReference type="EC" id="1.8.4.11" evidence="10"/>
<dbReference type="GO" id="GO:0006979">
    <property type="term" value="P:response to oxidative stress"/>
    <property type="evidence" value="ECO:0007669"/>
    <property type="project" value="InterPro"/>
</dbReference>
<evidence type="ECO:0000256" key="2">
    <source>
        <dbReference type="ARBA" id="ARBA00011017"/>
    </source>
</evidence>
<dbReference type="GO" id="GO:0005737">
    <property type="term" value="C:cytoplasm"/>
    <property type="evidence" value="ECO:0007669"/>
    <property type="project" value="TreeGrafter"/>
</dbReference>
<dbReference type="PROSITE" id="PS51790">
    <property type="entry name" value="MSRB"/>
    <property type="match status" value="1"/>
</dbReference>
<dbReference type="InterPro" id="IPR002569">
    <property type="entry name" value="Met_Sox_Rdtase_MsrA_dom"/>
</dbReference>
<comment type="similarity">
    <text evidence="2">In the N-terminal section; belongs to the MsrA Met sulfoxide reductase family.</text>
</comment>
<name>A0A926DK35_9FIRM</name>
<comment type="similarity">
    <text evidence="1">In the C-terminal section; belongs to the MsrB Met sulfoxide reductase family.</text>
</comment>
<dbReference type="NCBIfam" id="TIGR00357">
    <property type="entry name" value="peptide-methionine (R)-S-oxide reductase MsrB"/>
    <property type="match status" value="1"/>
</dbReference>
<comment type="caution">
    <text evidence="12">The sequence shown here is derived from an EMBL/GenBank/DDBJ whole genome shotgun (WGS) entry which is preliminary data.</text>
</comment>
<dbReference type="InterPro" id="IPR028427">
    <property type="entry name" value="Met_Sox_Rdtase_MsrB"/>
</dbReference>
<protein>
    <recommendedName>
        <fullName evidence="9 10">Multifunctional fusion protein</fullName>
    </recommendedName>
    <domain>
        <recommendedName>
            <fullName evidence="10">Peptide methionine sulfoxide reductase MsrA</fullName>
            <shortName evidence="10">Protein-methionine-S-oxide reductase</shortName>
            <ecNumber evidence="10">1.8.4.11</ecNumber>
        </recommendedName>
        <alternativeName>
            <fullName evidence="10">Peptide-methionine (S)-S-oxide reductase</fullName>
            <shortName evidence="10">Peptide Met(O) reductase</shortName>
        </alternativeName>
    </domain>
    <domain>
        <recommendedName>
            <fullName evidence="9">Peptide methionine sulfoxide reductase MsrB</fullName>
            <ecNumber evidence="9">1.8.4.12</ecNumber>
        </recommendedName>
        <alternativeName>
            <fullName evidence="9">Peptide-methionine (R)-S-oxide reductase</fullName>
        </alternativeName>
    </domain>
</protein>
<accession>A0A926DK35</accession>
<evidence type="ECO:0000256" key="3">
    <source>
        <dbReference type="ARBA" id="ARBA00023002"/>
    </source>
</evidence>
<dbReference type="PANTHER" id="PTHR10173">
    <property type="entry name" value="METHIONINE SULFOXIDE REDUCTASE"/>
    <property type="match status" value="1"/>
</dbReference>
<dbReference type="Pfam" id="PF01641">
    <property type="entry name" value="SelR"/>
    <property type="match status" value="1"/>
</dbReference>
<dbReference type="SUPFAM" id="SSF51316">
    <property type="entry name" value="Mss4-like"/>
    <property type="match status" value="1"/>
</dbReference>
<keyword evidence="4" id="KW-0511">Multifunctional enzyme</keyword>
<keyword evidence="3 9" id="KW-0560">Oxidoreductase</keyword>